<protein>
    <submittedName>
        <fullName evidence="1">Uncharacterized protein</fullName>
    </submittedName>
</protein>
<dbReference type="AlphaFoldDB" id="A0A3B1BS06"/>
<evidence type="ECO:0000313" key="1">
    <source>
        <dbReference type="EMBL" id="VAX21096.1"/>
    </source>
</evidence>
<organism evidence="1">
    <name type="scientific">hydrothermal vent metagenome</name>
    <dbReference type="NCBI Taxonomy" id="652676"/>
    <lineage>
        <taxon>unclassified sequences</taxon>
        <taxon>metagenomes</taxon>
        <taxon>ecological metagenomes</taxon>
    </lineage>
</organism>
<dbReference type="SUPFAM" id="SSF46785">
    <property type="entry name" value="Winged helix' DNA-binding domain"/>
    <property type="match status" value="1"/>
</dbReference>
<dbReference type="InterPro" id="IPR036390">
    <property type="entry name" value="WH_DNA-bd_sf"/>
</dbReference>
<proteinExistence type="predicted"/>
<sequence>MPTSAQNMRTRSLRKKVLKTLADLYLYPQSGGALASALRSRHPYIDRQKVRDCFSYLEKKGYVSVSRARDGKVKAIITSKGIDLADGAVQDSGVLPARPNFTSLMTRKEIRKSVLSFLRQFPDSFNGDDEILAELKELGLVDLIMDQVRFHIWYLSGKKLLEMKTSSLRDELVYYARITARGMDLLDGGLVDPGVNCDE</sequence>
<reference evidence="1" key="1">
    <citation type="submission" date="2018-06" db="EMBL/GenBank/DDBJ databases">
        <authorList>
            <person name="Zhirakovskaya E."/>
        </authorList>
    </citation>
    <scope>NUCLEOTIDE SEQUENCE</scope>
</reference>
<name>A0A3B1BS06_9ZZZZ</name>
<accession>A0A3B1BS06</accession>
<gene>
    <name evidence="1" type="ORF">MNBD_NITROSPINAE02-500</name>
</gene>
<dbReference type="EMBL" id="UOGE01000063">
    <property type="protein sequence ID" value="VAX21096.1"/>
    <property type="molecule type" value="Genomic_DNA"/>
</dbReference>